<evidence type="ECO:0000313" key="2">
    <source>
        <dbReference type="EnsemblPlants" id="AET7Gv20698800.9"/>
    </source>
</evidence>
<proteinExistence type="predicted"/>
<sequence>GHYHATIQAFRNSGYVLPPQVFFYGYKQKQDPNREGWQAHVASYMVARRTICSMSSGQDQGWYADRFSQTIQPYINHLHACPLHQSHNNLTYSLHQSHDPKNKTQDRLDSYPSHATLQDF</sequence>
<dbReference type="Proteomes" id="UP000015105">
    <property type="component" value="Chromosome 7D"/>
</dbReference>
<organism evidence="2 3">
    <name type="scientific">Aegilops tauschii subsp. strangulata</name>
    <name type="common">Goatgrass</name>
    <dbReference type="NCBI Taxonomy" id="200361"/>
    <lineage>
        <taxon>Eukaryota</taxon>
        <taxon>Viridiplantae</taxon>
        <taxon>Streptophyta</taxon>
        <taxon>Embryophyta</taxon>
        <taxon>Tracheophyta</taxon>
        <taxon>Spermatophyta</taxon>
        <taxon>Magnoliopsida</taxon>
        <taxon>Liliopsida</taxon>
        <taxon>Poales</taxon>
        <taxon>Poaceae</taxon>
        <taxon>BOP clade</taxon>
        <taxon>Pooideae</taxon>
        <taxon>Triticodae</taxon>
        <taxon>Triticeae</taxon>
        <taxon>Triticinae</taxon>
        <taxon>Aegilops</taxon>
    </lineage>
</organism>
<dbReference type="AlphaFoldDB" id="A0A453RUB8"/>
<feature type="compositionally biased region" description="Basic and acidic residues" evidence="1">
    <location>
        <begin position="96"/>
        <end position="109"/>
    </location>
</feature>
<reference evidence="2" key="5">
    <citation type="journal article" date="2021" name="G3 (Bethesda)">
        <title>Aegilops tauschii genome assembly Aet v5.0 features greater sequence contiguity and improved annotation.</title>
        <authorList>
            <person name="Wang L."/>
            <person name="Zhu T."/>
            <person name="Rodriguez J.C."/>
            <person name="Deal K.R."/>
            <person name="Dubcovsky J."/>
            <person name="McGuire P.E."/>
            <person name="Lux T."/>
            <person name="Spannagl M."/>
            <person name="Mayer K.F.X."/>
            <person name="Baldrich P."/>
            <person name="Meyers B.C."/>
            <person name="Huo N."/>
            <person name="Gu Y.Q."/>
            <person name="Zhou H."/>
            <person name="Devos K.M."/>
            <person name="Bennetzen J.L."/>
            <person name="Unver T."/>
            <person name="Budak H."/>
            <person name="Gulick P.J."/>
            <person name="Galiba G."/>
            <person name="Kalapos B."/>
            <person name="Nelson D.R."/>
            <person name="Li P."/>
            <person name="You F.M."/>
            <person name="Luo M.C."/>
            <person name="Dvorak J."/>
        </authorList>
    </citation>
    <scope>NUCLEOTIDE SEQUENCE [LARGE SCALE GENOMIC DNA]</scope>
    <source>
        <strain evidence="2">cv. AL8/78</strain>
    </source>
</reference>
<accession>A0A453RUB8</accession>
<name>A0A453RUB8_AEGTS</name>
<dbReference type="EnsemblPlants" id="AET7Gv20698800.9">
    <property type="protein sequence ID" value="AET7Gv20698800.9"/>
    <property type="gene ID" value="AET7Gv20698800"/>
</dbReference>
<dbReference type="Gramene" id="AET7Gv20698800.9">
    <property type="protein sequence ID" value="AET7Gv20698800.9"/>
    <property type="gene ID" value="AET7Gv20698800"/>
</dbReference>
<reference evidence="2" key="4">
    <citation type="submission" date="2019-03" db="UniProtKB">
        <authorList>
            <consortium name="EnsemblPlants"/>
        </authorList>
    </citation>
    <scope>IDENTIFICATION</scope>
</reference>
<evidence type="ECO:0000256" key="1">
    <source>
        <dbReference type="SAM" id="MobiDB-lite"/>
    </source>
</evidence>
<reference evidence="3" key="2">
    <citation type="journal article" date="2017" name="Nat. Plants">
        <title>The Aegilops tauschii genome reveals multiple impacts of transposons.</title>
        <authorList>
            <person name="Zhao G."/>
            <person name="Zou C."/>
            <person name="Li K."/>
            <person name="Wang K."/>
            <person name="Li T."/>
            <person name="Gao L."/>
            <person name="Zhang X."/>
            <person name="Wang H."/>
            <person name="Yang Z."/>
            <person name="Liu X."/>
            <person name="Jiang W."/>
            <person name="Mao L."/>
            <person name="Kong X."/>
            <person name="Jiao Y."/>
            <person name="Jia J."/>
        </authorList>
    </citation>
    <scope>NUCLEOTIDE SEQUENCE [LARGE SCALE GENOMIC DNA]</scope>
    <source>
        <strain evidence="3">cv. AL8/78</strain>
    </source>
</reference>
<keyword evidence="3" id="KW-1185">Reference proteome</keyword>
<reference evidence="3" key="1">
    <citation type="journal article" date="2014" name="Science">
        <title>Ancient hybridizations among the ancestral genomes of bread wheat.</title>
        <authorList>
            <consortium name="International Wheat Genome Sequencing Consortium,"/>
            <person name="Marcussen T."/>
            <person name="Sandve S.R."/>
            <person name="Heier L."/>
            <person name="Spannagl M."/>
            <person name="Pfeifer M."/>
            <person name="Jakobsen K.S."/>
            <person name="Wulff B.B."/>
            <person name="Steuernagel B."/>
            <person name="Mayer K.F."/>
            <person name="Olsen O.A."/>
        </authorList>
    </citation>
    <scope>NUCLEOTIDE SEQUENCE [LARGE SCALE GENOMIC DNA]</scope>
    <source>
        <strain evidence="3">cv. AL8/78</strain>
    </source>
</reference>
<reference evidence="2" key="3">
    <citation type="journal article" date="2017" name="Nature">
        <title>Genome sequence of the progenitor of the wheat D genome Aegilops tauschii.</title>
        <authorList>
            <person name="Luo M.C."/>
            <person name="Gu Y.Q."/>
            <person name="Puiu D."/>
            <person name="Wang H."/>
            <person name="Twardziok S.O."/>
            <person name="Deal K.R."/>
            <person name="Huo N."/>
            <person name="Zhu T."/>
            <person name="Wang L."/>
            <person name="Wang Y."/>
            <person name="McGuire P.E."/>
            <person name="Liu S."/>
            <person name="Long H."/>
            <person name="Ramasamy R.K."/>
            <person name="Rodriguez J.C."/>
            <person name="Van S.L."/>
            <person name="Yuan L."/>
            <person name="Wang Z."/>
            <person name="Xia Z."/>
            <person name="Xiao L."/>
            <person name="Anderson O.D."/>
            <person name="Ouyang S."/>
            <person name="Liang Y."/>
            <person name="Zimin A.V."/>
            <person name="Pertea G."/>
            <person name="Qi P."/>
            <person name="Bennetzen J.L."/>
            <person name="Dai X."/>
            <person name="Dawson M.W."/>
            <person name="Muller H.G."/>
            <person name="Kugler K."/>
            <person name="Rivarola-Duarte L."/>
            <person name="Spannagl M."/>
            <person name="Mayer K.F.X."/>
            <person name="Lu F.H."/>
            <person name="Bevan M.W."/>
            <person name="Leroy P."/>
            <person name="Li P."/>
            <person name="You F.M."/>
            <person name="Sun Q."/>
            <person name="Liu Z."/>
            <person name="Lyons E."/>
            <person name="Wicker T."/>
            <person name="Salzberg S.L."/>
            <person name="Devos K.M."/>
            <person name="Dvorak J."/>
        </authorList>
    </citation>
    <scope>NUCLEOTIDE SEQUENCE [LARGE SCALE GENOMIC DNA]</scope>
    <source>
        <strain evidence="2">cv. AL8/78</strain>
    </source>
</reference>
<protein>
    <submittedName>
        <fullName evidence="2">Uncharacterized protein</fullName>
    </submittedName>
</protein>
<evidence type="ECO:0000313" key="3">
    <source>
        <dbReference type="Proteomes" id="UP000015105"/>
    </source>
</evidence>
<feature type="region of interest" description="Disordered" evidence="1">
    <location>
        <begin position="93"/>
        <end position="120"/>
    </location>
</feature>